<dbReference type="PANTHER" id="PTHR43434">
    <property type="entry name" value="PHOSPHOGLYCOLATE PHOSPHATASE"/>
    <property type="match status" value="1"/>
</dbReference>
<dbReference type="OrthoDB" id="2081981at2"/>
<dbReference type="Pfam" id="PF00702">
    <property type="entry name" value="Hydrolase"/>
    <property type="match status" value="1"/>
</dbReference>
<dbReference type="RefSeq" id="WP_074951136.1">
    <property type="nucleotide sequence ID" value="NZ_FPBV01000006.1"/>
</dbReference>
<dbReference type="InterPro" id="IPR036412">
    <property type="entry name" value="HAD-like_sf"/>
</dbReference>
<dbReference type="STRING" id="392015.SAMN05421543_106189"/>
<sequence length="281" mass="31250">MTGVGVPAAGLERLAGCRLFIFDLDGTVYEETDHFRFYEEQIARALTPERAQAFAADVEAALSGRHTLTYGSSYDAEQDLIFKGERAYTWTGEPVSASPSAHLAHMDDPWGIYMAAGLHHGAKPDQVEAAFLATRAHMESPEFQMRPLPGLRAAIDGLRALGRRFALATNSPEPDSRKILAKLDLTGAFDVEVFNARKQHLAREHFTRFQEQFQVPFEQMVSIGDHYRNEIAPAAALGMATVYIDRYLRQPRPDVTVQVARPADVAKVLRHVTDLCSPGRR</sequence>
<dbReference type="EMBL" id="FPBV01000006">
    <property type="protein sequence ID" value="SFU71658.1"/>
    <property type="molecule type" value="Genomic_DNA"/>
</dbReference>
<dbReference type="CDD" id="cd01427">
    <property type="entry name" value="HAD_like"/>
    <property type="match status" value="1"/>
</dbReference>
<keyword evidence="2" id="KW-1185">Reference proteome</keyword>
<dbReference type="GO" id="GO:0006281">
    <property type="term" value="P:DNA repair"/>
    <property type="evidence" value="ECO:0007669"/>
    <property type="project" value="TreeGrafter"/>
</dbReference>
<gene>
    <name evidence="1" type="ORF">SAMN05421543_106189</name>
</gene>
<dbReference type="SUPFAM" id="SSF56784">
    <property type="entry name" value="HAD-like"/>
    <property type="match status" value="1"/>
</dbReference>
<protein>
    <submittedName>
        <fullName evidence="1">FMN phosphatase YigB, HAD superfamily</fullName>
    </submittedName>
</protein>
<name>A0A1I7IFH4_9BACL</name>
<dbReference type="eggNOG" id="COG1011">
    <property type="taxonomic scope" value="Bacteria"/>
</dbReference>
<evidence type="ECO:0000313" key="2">
    <source>
        <dbReference type="Proteomes" id="UP000183508"/>
    </source>
</evidence>
<accession>A0A1I7IFH4</accession>
<proteinExistence type="predicted"/>
<reference evidence="2" key="1">
    <citation type="submission" date="2016-10" db="EMBL/GenBank/DDBJ databases">
        <authorList>
            <person name="Varghese N."/>
        </authorList>
    </citation>
    <scope>NUCLEOTIDE SEQUENCE [LARGE SCALE GENOMIC DNA]</scope>
    <source>
        <strain evidence="2">DSM 17980</strain>
    </source>
</reference>
<evidence type="ECO:0000313" key="1">
    <source>
        <dbReference type="EMBL" id="SFU71658.1"/>
    </source>
</evidence>
<dbReference type="SFLD" id="SFLDG01129">
    <property type="entry name" value="C1.5:_HAD__Beta-PGM__Phosphata"/>
    <property type="match status" value="1"/>
</dbReference>
<dbReference type="PANTHER" id="PTHR43434:SF1">
    <property type="entry name" value="PHOSPHOGLYCOLATE PHOSPHATASE"/>
    <property type="match status" value="1"/>
</dbReference>
<dbReference type="Gene3D" id="3.40.50.1000">
    <property type="entry name" value="HAD superfamily/HAD-like"/>
    <property type="match status" value="1"/>
</dbReference>
<dbReference type="GO" id="GO:0008967">
    <property type="term" value="F:phosphoglycolate phosphatase activity"/>
    <property type="evidence" value="ECO:0007669"/>
    <property type="project" value="TreeGrafter"/>
</dbReference>
<organism evidence="1 2">
    <name type="scientific">Alicyclobacillus macrosporangiidus</name>
    <dbReference type="NCBI Taxonomy" id="392015"/>
    <lineage>
        <taxon>Bacteria</taxon>
        <taxon>Bacillati</taxon>
        <taxon>Bacillota</taxon>
        <taxon>Bacilli</taxon>
        <taxon>Bacillales</taxon>
        <taxon>Alicyclobacillaceae</taxon>
        <taxon>Alicyclobacillus</taxon>
    </lineage>
</organism>
<dbReference type="Proteomes" id="UP000183508">
    <property type="component" value="Unassembled WGS sequence"/>
</dbReference>
<dbReference type="SFLD" id="SFLDS00003">
    <property type="entry name" value="Haloacid_Dehalogenase"/>
    <property type="match status" value="1"/>
</dbReference>
<dbReference type="InterPro" id="IPR023214">
    <property type="entry name" value="HAD_sf"/>
</dbReference>
<dbReference type="InterPro" id="IPR050155">
    <property type="entry name" value="HAD-like_hydrolase_sf"/>
</dbReference>
<dbReference type="AlphaFoldDB" id="A0A1I7IFH4"/>